<proteinExistence type="predicted"/>
<dbReference type="EMBL" id="CP098740">
    <property type="protein sequence ID" value="UZK53511.1"/>
    <property type="molecule type" value="Genomic_DNA"/>
</dbReference>
<reference evidence="2" key="1">
    <citation type="journal article" date="2022" name="Front. Microbiol.">
        <title>Mirubactin C rescues the lethal effect of cell wall biosynthesis mutations in Bacillus subtilis.</title>
        <authorList>
            <person name="Kepplinger B."/>
            <person name="Wen X."/>
            <person name="Tyler A.R."/>
            <person name="Kim B.Y."/>
            <person name="Brown J."/>
            <person name="Banks P."/>
            <person name="Dashti Y."/>
            <person name="Mackenzie E.S."/>
            <person name="Wills C."/>
            <person name="Kawai Y."/>
            <person name="Waldron K.J."/>
            <person name="Allenby N.E.E."/>
            <person name="Wu L.J."/>
            <person name="Hall M.J."/>
            <person name="Errington J."/>
        </authorList>
    </citation>
    <scope>NUCLEOTIDE SEQUENCE</scope>
    <source>
        <strain evidence="2">MDA8-470</strain>
    </source>
</reference>
<gene>
    <name evidence="2" type="ORF">NEH16_04585</name>
</gene>
<evidence type="ECO:0000313" key="2">
    <source>
        <dbReference type="EMBL" id="UZK53511.1"/>
    </source>
</evidence>
<sequence>MRGGRLLGALLPVLLLATGCGIRATDVVEAGEPATVEVASGGRRSALVYFVSSSSASRLMPVVRTMSPPESVDGGAWTDNGLSGASAALYLLFQGPTRAERDSGLRSELPTGGGLSAAIELSSVGVKVTIGMPVTGLSEAARQQLVCTAAAASTADRTEVVTVIGTEGVIGPTHCAV</sequence>
<protein>
    <recommendedName>
        <fullName evidence="4">GerMN domain-containing protein</fullName>
    </recommendedName>
</protein>
<keyword evidence="3" id="KW-1185">Reference proteome</keyword>
<accession>A0ABY6PP19</accession>
<evidence type="ECO:0000256" key="1">
    <source>
        <dbReference type="SAM" id="SignalP"/>
    </source>
</evidence>
<feature type="chain" id="PRO_5045700998" description="GerMN domain-containing protein" evidence="1">
    <location>
        <begin position="25"/>
        <end position="177"/>
    </location>
</feature>
<dbReference type="RefSeq" id="WP_265539430.1">
    <property type="nucleotide sequence ID" value="NZ_CP098740.1"/>
</dbReference>
<dbReference type="Proteomes" id="UP001164963">
    <property type="component" value="Chromosome"/>
</dbReference>
<keyword evidence="1" id="KW-0732">Signal</keyword>
<evidence type="ECO:0000313" key="3">
    <source>
        <dbReference type="Proteomes" id="UP001164963"/>
    </source>
</evidence>
<dbReference type="PROSITE" id="PS51257">
    <property type="entry name" value="PROKAR_LIPOPROTEIN"/>
    <property type="match status" value="1"/>
</dbReference>
<name>A0ABY6PP19_9ACTN</name>
<evidence type="ECO:0008006" key="4">
    <source>
        <dbReference type="Google" id="ProtNLM"/>
    </source>
</evidence>
<feature type="signal peptide" evidence="1">
    <location>
        <begin position="1"/>
        <end position="24"/>
    </location>
</feature>
<organism evidence="2 3">
    <name type="scientific">Streptomyces drozdowiczii</name>
    <dbReference type="NCBI Taxonomy" id="202862"/>
    <lineage>
        <taxon>Bacteria</taxon>
        <taxon>Bacillati</taxon>
        <taxon>Actinomycetota</taxon>
        <taxon>Actinomycetes</taxon>
        <taxon>Kitasatosporales</taxon>
        <taxon>Streptomycetaceae</taxon>
        <taxon>Streptomyces</taxon>
    </lineage>
</organism>